<organism evidence="1">
    <name type="scientific">Shewanella algae</name>
    <dbReference type="NCBI Taxonomy" id="38313"/>
    <lineage>
        <taxon>Bacteria</taxon>
        <taxon>Pseudomonadati</taxon>
        <taxon>Pseudomonadota</taxon>
        <taxon>Gammaproteobacteria</taxon>
        <taxon>Alteromonadales</taxon>
        <taxon>Shewanellaceae</taxon>
        <taxon>Shewanella</taxon>
    </lineage>
</organism>
<sequence length="105" mass="11575">MEKLALIYAACIGVASYVVIAKSIRWALQPKSQIQVGETGNNSTVNVQLCDGSVTQAKRLITGNDGKQYVFNRPVNRRYRDLCLDDLSQSEIVIAPGLIYQSISK</sequence>
<dbReference type="EMBL" id="CP032664">
    <property type="protein sequence ID" value="QQO84102.1"/>
    <property type="molecule type" value="Genomic_DNA"/>
</dbReference>
<accession>A0A7T8ED64</accession>
<proteinExistence type="predicted"/>
<gene>
    <name evidence="1" type="ORF">D7032_13115</name>
</gene>
<protein>
    <submittedName>
        <fullName evidence="1">Uncharacterized protein</fullName>
    </submittedName>
</protein>
<evidence type="ECO:0000313" key="1">
    <source>
        <dbReference type="EMBL" id="QQO84102.1"/>
    </source>
</evidence>
<reference evidence="1" key="1">
    <citation type="submission" date="2018-09" db="EMBL/GenBank/DDBJ databases">
        <title>Genome sequencing and analysis.</title>
        <authorList>
            <person name="Huang Y.-T."/>
        </authorList>
    </citation>
    <scope>NUCLEOTIDE SEQUENCE</scope>
    <source>
        <strain evidence="1">HIDE</strain>
    </source>
</reference>
<dbReference type="AlphaFoldDB" id="A0A7T8ED64"/>
<dbReference type="RefSeq" id="WP_397608945.1">
    <property type="nucleotide sequence ID" value="NZ_CP032664.1"/>
</dbReference>
<name>A0A7T8ED64_9GAMM</name>